<reference evidence="13" key="1">
    <citation type="journal article" date="2017" name="bioRxiv">
        <title>Comparative analysis of the genomes of Stylophora pistillata and Acropora digitifera provides evidence for extensive differences between species of corals.</title>
        <authorList>
            <person name="Voolstra C.R."/>
            <person name="Li Y."/>
            <person name="Liew Y.J."/>
            <person name="Baumgarten S."/>
            <person name="Zoccola D."/>
            <person name="Flot J.-F."/>
            <person name="Tambutte S."/>
            <person name="Allemand D."/>
            <person name="Aranda M."/>
        </authorList>
    </citation>
    <scope>NUCLEOTIDE SEQUENCE [LARGE SCALE GENOMIC DNA]</scope>
</reference>
<comment type="caution">
    <text evidence="12">The sequence shown here is derived from an EMBL/GenBank/DDBJ whole genome shotgun (WGS) entry which is preliminary data.</text>
</comment>
<dbReference type="InterPro" id="IPR029569">
    <property type="entry name" value="CALHM"/>
</dbReference>
<dbReference type="OrthoDB" id="8813775at2759"/>
<evidence type="ECO:0000256" key="4">
    <source>
        <dbReference type="ARBA" id="ARBA00022692"/>
    </source>
</evidence>
<dbReference type="GO" id="GO:1904669">
    <property type="term" value="P:ATP export"/>
    <property type="evidence" value="ECO:0007669"/>
    <property type="project" value="UniProtKB-ARBA"/>
</dbReference>
<keyword evidence="3" id="KW-0813">Transport</keyword>
<dbReference type="InterPro" id="IPR000477">
    <property type="entry name" value="RT_dom"/>
</dbReference>
<organism evidence="12 13">
    <name type="scientific">Stylophora pistillata</name>
    <name type="common">Smooth cauliflower coral</name>
    <dbReference type="NCBI Taxonomy" id="50429"/>
    <lineage>
        <taxon>Eukaryota</taxon>
        <taxon>Metazoa</taxon>
        <taxon>Cnidaria</taxon>
        <taxon>Anthozoa</taxon>
        <taxon>Hexacorallia</taxon>
        <taxon>Scleractinia</taxon>
        <taxon>Astrocoeniina</taxon>
        <taxon>Pocilloporidae</taxon>
        <taxon>Stylophora</taxon>
    </lineage>
</organism>
<dbReference type="AlphaFoldDB" id="A0A2B4SWZ7"/>
<evidence type="ECO:0000256" key="3">
    <source>
        <dbReference type="ARBA" id="ARBA00022448"/>
    </source>
</evidence>
<feature type="transmembrane region" description="Helical" evidence="10">
    <location>
        <begin position="417"/>
        <end position="435"/>
    </location>
</feature>
<accession>A0A2B4SWZ7</accession>
<proteinExistence type="inferred from homology"/>
<name>A0A2B4SWZ7_STYPI</name>
<feature type="region of interest" description="Disordered" evidence="9">
    <location>
        <begin position="645"/>
        <end position="677"/>
    </location>
</feature>
<dbReference type="PANTHER" id="PTHR32261">
    <property type="entry name" value="CALCIUM HOMEOSTASIS MODULATOR PROTEIN"/>
    <property type="match status" value="1"/>
</dbReference>
<evidence type="ECO:0000256" key="6">
    <source>
        <dbReference type="ARBA" id="ARBA00023065"/>
    </source>
</evidence>
<protein>
    <submittedName>
        <fullName evidence="12">Protein FAM26E</fullName>
    </submittedName>
</protein>
<keyword evidence="8" id="KW-0407">Ion channel</keyword>
<comment type="similarity">
    <text evidence="2">Belongs to the CALHM family.</text>
</comment>
<dbReference type="Pfam" id="PF00078">
    <property type="entry name" value="RVT_1"/>
    <property type="match status" value="1"/>
</dbReference>
<evidence type="ECO:0000259" key="11">
    <source>
        <dbReference type="PROSITE" id="PS50878"/>
    </source>
</evidence>
<dbReference type="Proteomes" id="UP000225706">
    <property type="component" value="Unassembled WGS sequence"/>
</dbReference>
<feature type="transmembrane region" description="Helical" evidence="10">
    <location>
        <begin position="314"/>
        <end position="332"/>
    </location>
</feature>
<sequence length="677" mass="76626">MLHHWTRATDGTGYAVSVVLFYYRKAFDYIDHQLLTHKIYSLDIPRGVARWVVDSLVHRYQHVKLSADCFAEWGPVPADVPQGTKLGPWLFLLMINDLRIPQVQTWKNVDDTTVAEILPRNALGDAQTAVKVVEDWCKGQKMQLNADKCKVMVTDYKRQKHHFTPLLVDGKELETVESARILGVTISCNLRGEELQFPFSSKMSAAGTEPGNETHVIEPSPDSGAQDSGAQDSGAQDSGAQGSSRVSRYFKVVKDKIKKTLSPDEETTILGLITNNKTTLTNLVISLAVLGLQFLLNAEVFDCPLENHQIYGRFWLYGPATIIFFLNMLLIGDVWELSDRCLVADYYHFGFFCGRTFPSIVKALVGASVWLCVAFLQKDYYICGEVGPDIRKRNVTDPEELKKYDLAVETAGAQSQIYAWVVFLVMAFFATVVVINKNCILKDQDILHDISAFEEREAKWAIKTFNEFTWGLRREEDLSEDHDKQGSSTADNKSKRKGYDQLGKEIEKEFKIPLYPDGIPEKCSEKMVTEMFKDWKDEKPNWHYRDAYDDFVKLYPRAASGNPGKSVSRAFAAPLAWLTVSFAQADYYICATVGPGPEKRQDLNEDEGQELAEMIARSKTESQITAWFLLGLVILWTFKVKALKTKNEDEDEDTEEKAEDKEPLIRGGRSSLAEENE</sequence>
<dbReference type="PANTHER" id="PTHR32261:SF1">
    <property type="entry name" value="CALCIUM HOMEOSTASIS MODULATOR PROTEIN"/>
    <property type="match status" value="1"/>
</dbReference>
<evidence type="ECO:0000256" key="1">
    <source>
        <dbReference type="ARBA" id="ARBA00004141"/>
    </source>
</evidence>
<dbReference type="GO" id="GO:0005261">
    <property type="term" value="F:monoatomic cation channel activity"/>
    <property type="evidence" value="ECO:0007669"/>
    <property type="project" value="TreeGrafter"/>
</dbReference>
<feature type="compositionally biased region" description="Acidic residues" evidence="9">
    <location>
        <begin position="648"/>
        <end position="657"/>
    </location>
</feature>
<evidence type="ECO:0000256" key="2">
    <source>
        <dbReference type="ARBA" id="ARBA00008497"/>
    </source>
</evidence>
<feature type="region of interest" description="Disordered" evidence="9">
    <location>
        <begin position="202"/>
        <end position="243"/>
    </location>
</feature>
<keyword evidence="6" id="KW-0406">Ion transport</keyword>
<dbReference type="GO" id="GO:0005886">
    <property type="term" value="C:plasma membrane"/>
    <property type="evidence" value="ECO:0007669"/>
    <property type="project" value="TreeGrafter"/>
</dbReference>
<keyword evidence="13" id="KW-1185">Reference proteome</keyword>
<evidence type="ECO:0000256" key="7">
    <source>
        <dbReference type="ARBA" id="ARBA00023136"/>
    </source>
</evidence>
<dbReference type="PROSITE" id="PS50878">
    <property type="entry name" value="RT_POL"/>
    <property type="match status" value="1"/>
</dbReference>
<evidence type="ECO:0000313" key="12">
    <source>
        <dbReference type="EMBL" id="PFX33623.1"/>
    </source>
</evidence>
<keyword evidence="7 10" id="KW-0472">Membrane</keyword>
<keyword evidence="4 10" id="KW-0812">Transmembrane</keyword>
<feature type="domain" description="Reverse transcriptase" evidence="11">
    <location>
        <begin position="1"/>
        <end position="186"/>
    </location>
</feature>
<evidence type="ECO:0000313" key="13">
    <source>
        <dbReference type="Proteomes" id="UP000225706"/>
    </source>
</evidence>
<dbReference type="Pfam" id="PF14798">
    <property type="entry name" value="Ca_hom_mod"/>
    <property type="match status" value="1"/>
</dbReference>
<evidence type="ECO:0000256" key="10">
    <source>
        <dbReference type="SAM" id="Phobius"/>
    </source>
</evidence>
<evidence type="ECO:0000256" key="5">
    <source>
        <dbReference type="ARBA" id="ARBA00022989"/>
    </source>
</evidence>
<gene>
    <name evidence="12" type="primary">Fam26e</name>
    <name evidence="12" type="ORF">AWC38_SpisGene1516</name>
</gene>
<dbReference type="EMBL" id="LSMT01000010">
    <property type="protein sequence ID" value="PFX33623.1"/>
    <property type="molecule type" value="Genomic_DNA"/>
</dbReference>
<feature type="transmembrane region" description="Helical" evidence="10">
    <location>
        <begin position="283"/>
        <end position="302"/>
    </location>
</feature>
<evidence type="ECO:0000256" key="9">
    <source>
        <dbReference type="SAM" id="MobiDB-lite"/>
    </source>
</evidence>
<feature type="compositionally biased region" description="Low complexity" evidence="9">
    <location>
        <begin position="222"/>
        <end position="243"/>
    </location>
</feature>
<comment type="subcellular location">
    <subcellularLocation>
        <location evidence="1">Membrane</location>
        <topology evidence="1">Multi-pass membrane protein</topology>
    </subcellularLocation>
</comment>
<evidence type="ECO:0000256" key="8">
    <source>
        <dbReference type="ARBA" id="ARBA00023303"/>
    </source>
</evidence>
<feature type="region of interest" description="Disordered" evidence="9">
    <location>
        <begin position="479"/>
        <end position="498"/>
    </location>
</feature>
<keyword evidence="5 10" id="KW-1133">Transmembrane helix</keyword>